<evidence type="ECO:0000259" key="1">
    <source>
        <dbReference type="Pfam" id="PF00561"/>
    </source>
</evidence>
<dbReference type="GO" id="GO:0016787">
    <property type="term" value="F:hydrolase activity"/>
    <property type="evidence" value="ECO:0007669"/>
    <property type="project" value="UniProtKB-KW"/>
</dbReference>
<sequence length="270" mass="30812">MDVTLRNSRIKLPLGQMFWREVGRGPILIFLHGTWNDGSQWLPLIEHLHQDYHCFAPDLLGFGDSEKPNIHYSIQLEVEFLRQYLDALRLPEVYLIAHSLGGWIAASYALKDSDRVRGVVLLAPEGVQTEGHQKNLSWLKWLVGLPKIPYRILRVLLPLARLLKFNKGMEQALEKREQLLAFPTACKLLFQRRGVEIKAELLEDSLNDLTVPMLIIQGKNDTPDAIDRSKIYAKKAAKAQLILIDGMGNNLLEELPDAIAKYINDFVRSQ</sequence>
<reference evidence="2" key="1">
    <citation type="submission" date="2022-06" db="EMBL/GenBank/DDBJ databases">
        <title>New cyanobacteria of genus Symplocastrum in benthos of Lake Baikal.</title>
        <authorList>
            <person name="Sorokovikova E."/>
            <person name="Tikhonova I."/>
            <person name="Krasnopeev A."/>
            <person name="Evseev P."/>
            <person name="Gladkikh A."/>
            <person name="Belykh O."/>
        </authorList>
    </citation>
    <scope>NUCLEOTIDE SEQUENCE</scope>
    <source>
        <strain evidence="2">BBK-W-15</strain>
    </source>
</reference>
<dbReference type="SUPFAM" id="SSF53474">
    <property type="entry name" value="alpha/beta-Hydrolases"/>
    <property type="match status" value="1"/>
</dbReference>
<dbReference type="EMBL" id="JAMZMM010000330">
    <property type="protein sequence ID" value="MCP2731435.1"/>
    <property type="molecule type" value="Genomic_DNA"/>
</dbReference>
<dbReference type="InterPro" id="IPR000073">
    <property type="entry name" value="AB_hydrolase_1"/>
</dbReference>
<accession>A0AAE3GVE4</accession>
<keyword evidence="2" id="KW-0378">Hydrolase</keyword>
<gene>
    <name evidence="2" type="ORF">NJ959_23700</name>
</gene>
<protein>
    <submittedName>
        <fullName evidence="2">Alpha/beta hydrolase</fullName>
    </submittedName>
</protein>
<dbReference type="PANTHER" id="PTHR43798">
    <property type="entry name" value="MONOACYLGLYCEROL LIPASE"/>
    <property type="match status" value="1"/>
</dbReference>
<name>A0AAE3GVE4_9CYAN</name>
<evidence type="ECO:0000313" key="3">
    <source>
        <dbReference type="Proteomes" id="UP001204953"/>
    </source>
</evidence>
<dbReference type="RefSeq" id="WP_254014173.1">
    <property type="nucleotide sequence ID" value="NZ_JAMZMM010000330.1"/>
</dbReference>
<organism evidence="2 3">
    <name type="scientific">Limnofasciculus baicalensis BBK-W-15</name>
    <dbReference type="NCBI Taxonomy" id="2699891"/>
    <lineage>
        <taxon>Bacteria</taxon>
        <taxon>Bacillati</taxon>
        <taxon>Cyanobacteriota</taxon>
        <taxon>Cyanophyceae</taxon>
        <taxon>Coleofasciculales</taxon>
        <taxon>Coleofasciculaceae</taxon>
        <taxon>Limnofasciculus</taxon>
        <taxon>Limnofasciculus baicalensis</taxon>
    </lineage>
</organism>
<dbReference type="Pfam" id="PF00561">
    <property type="entry name" value="Abhydrolase_1"/>
    <property type="match status" value="1"/>
</dbReference>
<evidence type="ECO:0000313" key="2">
    <source>
        <dbReference type="EMBL" id="MCP2731435.1"/>
    </source>
</evidence>
<dbReference type="Gene3D" id="3.40.50.1820">
    <property type="entry name" value="alpha/beta hydrolase"/>
    <property type="match status" value="1"/>
</dbReference>
<dbReference type="InterPro" id="IPR029058">
    <property type="entry name" value="AB_hydrolase_fold"/>
</dbReference>
<comment type="caution">
    <text evidence="2">The sequence shown here is derived from an EMBL/GenBank/DDBJ whole genome shotgun (WGS) entry which is preliminary data.</text>
</comment>
<dbReference type="InterPro" id="IPR000639">
    <property type="entry name" value="Epox_hydrolase-like"/>
</dbReference>
<proteinExistence type="predicted"/>
<dbReference type="PRINTS" id="PR00111">
    <property type="entry name" value="ABHYDROLASE"/>
</dbReference>
<dbReference type="InterPro" id="IPR050266">
    <property type="entry name" value="AB_hydrolase_sf"/>
</dbReference>
<keyword evidence="3" id="KW-1185">Reference proteome</keyword>
<dbReference type="AlphaFoldDB" id="A0AAE3GVE4"/>
<dbReference type="Proteomes" id="UP001204953">
    <property type="component" value="Unassembled WGS sequence"/>
</dbReference>
<dbReference type="PRINTS" id="PR00412">
    <property type="entry name" value="EPOXHYDRLASE"/>
</dbReference>
<feature type="domain" description="AB hydrolase-1" evidence="1">
    <location>
        <begin position="26"/>
        <end position="253"/>
    </location>
</feature>